<evidence type="ECO:0000313" key="2">
    <source>
        <dbReference type="Proteomes" id="UP001560267"/>
    </source>
</evidence>
<organism evidence="1 2">
    <name type="scientific">Ferrimicrobium acidiphilum</name>
    <dbReference type="NCBI Taxonomy" id="121039"/>
    <lineage>
        <taxon>Bacteria</taxon>
        <taxon>Bacillati</taxon>
        <taxon>Actinomycetota</taxon>
        <taxon>Acidimicrobiia</taxon>
        <taxon>Acidimicrobiales</taxon>
        <taxon>Acidimicrobiaceae</taxon>
        <taxon>Ferrimicrobium</taxon>
    </lineage>
</organism>
<accession>A0ABV3Y679</accession>
<dbReference type="InterPro" id="IPR011518">
    <property type="entry name" value="Transposase_36"/>
</dbReference>
<gene>
    <name evidence="1" type="ORF">AB6A68_14765</name>
</gene>
<dbReference type="Pfam" id="PF07592">
    <property type="entry name" value="DDE_Tnp_ISAZ013"/>
    <property type="match status" value="1"/>
</dbReference>
<proteinExistence type="predicted"/>
<comment type="caution">
    <text evidence="1">The sequence shown here is derived from an EMBL/GenBank/DDBJ whole genome shotgun (WGS) entry which is preliminary data.</text>
</comment>
<evidence type="ECO:0000313" key="1">
    <source>
        <dbReference type="EMBL" id="MEX6431071.1"/>
    </source>
</evidence>
<name>A0ABV3Y679_9ACTN</name>
<dbReference type="Proteomes" id="UP001560267">
    <property type="component" value="Unassembled WGS sequence"/>
</dbReference>
<dbReference type="EMBL" id="JBFSHR010000243">
    <property type="protein sequence ID" value="MEX6431071.1"/>
    <property type="molecule type" value="Genomic_DNA"/>
</dbReference>
<feature type="non-terminal residue" evidence="1">
    <location>
        <position position="1"/>
    </location>
</feature>
<keyword evidence="2" id="KW-1185">Reference proteome</keyword>
<protein>
    <submittedName>
        <fullName evidence="1">ISAzo13 family transposase</fullName>
    </submittedName>
</protein>
<sequence>LVSHEVMLNLIANTKTKSGLTVKAELDSSSYPTGIKVSDEEFYSINLVRHSFHGEWNYSIHPRGS</sequence>
<reference evidence="1 2" key="1">
    <citation type="submission" date="2024-07" db="EMBL/GenBank/DDBJ databases">
        <title>Draft Genome Sequence of Ferrimicrobium acidiphilum Strain YE2023, Isolated from a Pulp of Bioleach Reactor.</title>
        <authorList>
            <person name="Elkina Y.A."/>
            <person name="Bulaeva A.G."/>
            <person name="Beletsky A.V."/>
            <person name="Mardanov A.V."/>
        </authorList>
    </citation>
    <scope>NUCLEOTIDE SEQUENCE [LARGE SCALE GENOMIC DNA]</scope>
    <source>
        <strain evidence="1 2">YE2023</strain>
    </source>
</reference>